<evidence type="ECO:0000313" key="2">
    <source>
        <dbReference type="EMBL" id="TNN50874.1"/>
    </source>
</evidence>
<feature type="region of interest" description="Disordered" evidence="1">
    <location>
        <begin position="1"/>
        <end position="154"/>
    </location>
</feature>
<feature type="compositionally biased region" description="Low complexity" evidence="1">
    <location>
        <begin position="555"/>
        <end position="588"/>
    </location>
</feature>
<protein>
    <submittedName>
        <fullName evidence="2">Uncharacterized protein</fullName>
    </submittedName>
</protein>
<dbReference type="Proteomes" id="UP000314294">
    <property type="component" value="Unassembled WGS sequence"/>
</dbReference>
<reference evidence="2 3" key="1">
    <citation type="submission" date="2019-03" db="EMBL/GenBank/DDBJ databases">
        <title>First draft genome of Liparis tanakae, snailfish: a comprehensive survey of snailfish specific genes.</title>
        <authorList>
            <person name="Kim W."/>
            <person name="Song I."/>
            <person name="Jeong J.-H."/>
            <person name="Kim D."/>
            <person name="Kim S."/>
            <person name="Ryu S."/>
            <person name="Song J.Y."/>
            <person name="Lee S.K."/>
        </authorList>
    </citation>
    <scope>NUCLEOTIDE SEQUENCE [LARGE SCALE GENOMIC DNA]</scope>
    <source>
        <tissue evidence="2">Muscle</tissue>
    </source>
</reference>
<proteinExistence type="predicted"/>
<keyword evidence="3" id="KW-1185">Reference proteome</keyword>
<evidence type="ECO:0000256" key="1">
    <source>
        <dbReference type="SAM" id="MobiDB-lite"/>
    </source>
</evidence>
<dbReference type="AlphaFoldDB" id="A0A4Z2GDS4"/>
<organism evidence="2 3">
    <name type="scientific">Liparis tanakae</name>
    <name type="common">Tanaka's snailfish</name>
    <dbReference type="NCBI Taxonomy" id="230148"/>
    <lineage>
        <taxon>Eukaryota</taxon>
        <taxon>Metazoa</taxon>
        <taxon>Chordata</taxon>
        <taxon>Craniata</taxon>
        <taxon>Vertebrata</taxon>
        <taxon>Euteleostomi</taxon>
        <taxon>Actinopterygii</taxon>
        <taxon>Neopterygii</taxon>
        <taxon>Teleostei</taxon>
        <taxon>Neoteleostei</taxon>
        <taxon>Acanthomorphata</taxon>
        <taxon>Eupercaria</taxon>
        <taxon>Perciformes</taxon>
        <taxon>Cottioidei</taxon>
        <taxon>Cottales</taxon>
        <taxon>Liparidae</taxon>
        <taxon>Liparis</taxon>
    </lineage>
</organism>
<accession>A0A4Z2GDS4</accession>
<feature type="compositionally biased region" description="Basic and acidic residues" evidence="1">
    <location>
        <begin position="129"/>
        <end position="154"/>
    </location>
</feature>
<feature type="compositionally biased region" description="Low complexity" evidence="1">
    <location>
        <begin position="83"/>
        <end position="96"/>
    </location>
</feature>
<feature type="region of interest" description="Disordered" evidence="1">
    <location>
        <begin position="555"/>
        <end position="597"/>
    </location>
</feature>
<evidence type="ECO:0000313" key="3">
    <source>
        <dbReference type="Proteomes" id="UP000314294"/>
    </source>
</evidence>
<name>A0A4Z2GDS4_9TELE</name>
<sequence length="597" mass="67114">MSFLPEGRARAAAEGDGEVAGMKQQLLASHSSRSNRHASGIRAQAARRDAAAVSLAPGPSAGAGGGGRCGRWPAGRCSQNMVPRSQPPQSSSSRAPTTRRHVVMEHGGRRGIRAPSSASGTLKHQRGGRRCEGRNHGDQRSQIRGREESRRFKSRTRELTSSCAWRGSADNAAWENWTSSGFSRLYDTILTERGGFTHTSVWELLSLVDDSSPPPPNSISCSRMWRRRSCERMNAFPQTSQLHAVLSVWNIRKWVVRLDFCAKLFLHLGQSNPPGEWIFSCSRRRRGNKKLSSHTEQRFPGWTKRFPQSGQGSGFSPPWIRTWSARLDFSGKLLSHCGQGNSSSAACALTWSRRLHFCAKLFPQRGQRSGVSWSLAWSARRDFHRKLFPQRGQGKGRSPVWLRMWFPRCDRSMKLRLHRGQQNSRRSVCSEPKCSWRLCFCAKTLWHRGHSQRWALLSCSCRRRGWLKLSSHAAQRCGPACVSWWRFIAPHWEKLLPQSGQEKGLLSPACASWWTRSIRWYLNCWPHTEQRYGFSPERTRMWTCRAQFLPQFLPQKPQRYGPAVGAAAPRSGSSPSSSPGSSPGGSSPDPEGTRTTG</sequence>
<gene>
    <name evidence="2" type="ORF">EYF80_038957</name>
</gene>
<comment type="caution">
    <text evidence="2">The sequence shown here is derived from an EMBL/GenBank/DDBJ whole genome shotgun (WGS) entry which is preliminary data.</text>
</comment>
<feature type="compositionally biased region" description="Low complexity" evidence="1">
    <location>
        <begin position="51"/>
        <end position="60"/>
    </location>
</feature>
<dbReference type="EMBL" id="SRLO01000603">
    <property type="protein sequence ID" value="TNN50874.1"/>
    <property type="molecule type" value="Genomic_DNA"/>
</dbReference>